<reference evidence="1" key="1">
    <citation type="journal article" date="2023" name="Mol. Phylogenet. Evol.">
        <title>Genome-scale phylogeny and comparative genomics of the fungal order Sordariales.</title>
        <authorList>
            <person name="Hensen N."/>
            <person name="Bonometti L."/>
            <person name="Westerberg I."/>
            <person name="Brannstrom I.O."/>
            <person name="Guillou S."/>
            <person name="Cros-Aarteil S."/>
            <person name="Calhoun S."/>
            <person name="Haridas S."/>
            <person name="Kuo A."/>
            <person name="Mondo S."/>
            <person name="Pangilinan J."/>
            <person name="Riley R."/>
            <person name="LaButti K."/>
            <person name="Andreopoulos B."/>
            <person name="Lipzen A."/>
            <person name="Chen C."/>
            <person name="Yan M."/>
            <person name="Daum C."/>
            <person name="Ng V."/>
            <person name="Clum A."/>
            <person name="Steindorff A."/>
            <person name="Ohm R.A."/>
            <person name="Martin F."/>
            <person name="Silar P."/>
            <person name="Natvig D.O."/>
            <person name="Lalanne C."/>
            <person name="Gautier V."/>
            <person name="Ament-Velasquez S.L."/>
            <person name="Kruys A."/>
            <person name="Hutchinson M.I."/>
            <person name="Powell A.J."/>
            <person name="Barry K."/>
            <person name="Miller A.N."/>
            <person name="Grigoriev I.V."/>
            <person name="Debuchy R."/>
            <person name="Gladieux P."/>
            <person name="Hiltunen Thoren M."/>
            <person name="Johannesson H."/>
        </authorList>
    </citation>
    <scope>NUCLEOTIDE SEQUENCE</scope>
    <source>
        <strain evidence="1">CBS 892.96</strain>
    </source>
</reference>
<dbReference type="AlphaFoldDB" id="A0AAN6W2R1"/>
<accession>A0AAN6W2R1</accession>
<dbReference type="InterPro" id="IPR051678">
    <property type="entry name" value="AGP_Transferase"/>
</dbReference>
<dbReference type="Proteomes" id="UP001302321">
    <property type="component" value="Unassembled WGS sequence"/>
</dbReference>
<organism evidence="1 2">
    <name type="scientific">Triangularia setosa</name>
    <dbReference type="NCBI Taxonomy" id="2587417"/>
    <lineage>
        <taxon>Eukaryota</taxon>
        <taxon>Fungi</taxon>
        <taxon>Dikarya</taxon>
        <taxon>Ascomycota</taxon>
        <taxon>Pezizomycotina</taxon>
        <taxon>Sordariomycetes</taxon>
        <taxon>Sordariomycetidae</taxon>
        <taxon>Sordariales</taxon>
        <taxon>Podosporaceae</taxon>
        <taxon>Triangularia</taxon>
    </lineage>
</organism>
<dbReference type="InterPro" id="IPR011009">
    <property type="entry name" value="Kinase-like_dom_sf"/>
</dbReference>
<dbReference type="GO" id="GO:0016301">
    <property type="term" value="F:kinase activity"/>
    <property type="evidence" value="ECO:0007669"/>
    <property type="project" value="UniProtKB-KW"/>
</dbReference>
<dbReference type="EMBL" id="MU866286">
    <property type="protein sequence ID" value="KAK4174344.1"/>
    <property type="molecule type" value="Genomic_DNA"/>
</dbReference>
<dbReference type="PANTHER" id="PTHR21310:SF39">
    <property type="entry name" value="AMINOGLYCOSIDE PHOSPHOTRANSFERASE DOMAIN-CONTAINING PROTEIN"/>
    <property type="match status" value="1"/>
</dbReference>
<dbReference type="PANTHER" id="PTHR21310">
    <property type="entry name" value="AMINOGLYCOSIDE PHOSPHOTRANSFERASE-RELATED-RELATED"/>
    <property type="match status" value="1"/>
</dbReference>
<evidence type="ECO:0000313" key="1">
    <source>
        <dbReference type="EMBL" id="KAK4174344.1"/>
    </source>
</evidence>
<gene>
    <name evidence="1" type="ORF">QBC36DRAFT_218628</name>
</gene>
<name>A0AAN6W2R1_9PEZI</name>
<dbReference type="SUPFAM" id="SSF56112">
    <property type="entry name" value="Protein kinase-like (PK-like)"/>
    <property type="match status" value="1"/>
</dbReference>
<keyword evidence="2" id="KW-1185">Reference proteome</keyword>
<evidence type="ECO:0000313" key="2">
    <source>
        <dbReference type="Proteomes" id="UP001302321"/>
    </source>
</evidence>
<keyword evidence="1" id="KW-0418">Kinase</keyword>
<protein>
    <submittedName>
        <fullName evidence="1">Choline kinase</fullName>
    </submittedName>
</protein>
<keyword evidence="1" id="KW-0808">Transferase</keyword>
<proteinExistence type="predicted"/>
<comment type="caution">
    <text evidence="1">The sequence shown here is derived from an EMBL/GenBank/DDBJ whole genome shotgun (WGS) entry which is preliminary data.</text>
</comment>
<reference evidence="1" key="2">
    <citation type="submission" date="2023-05" db="EMBL/GenBank/DDBJ databases">
        <authorList>
            <consortium name="Lawrence Berkeley National Laboratory"/>
            <person name="Steindorff A."/>
            <person name="Hensen N."/>
            <person name="Bonometti L."/>
            <person name="Westerberg I."/>
            <person name="Brannstrom I.O."/>
            <person name="Guillou S."/>
            <person name="Cros-Aarteil S."/>
            <person name="Calhoun S."/>
            <person name="Haridas S."/>
            <person name="Kuo A."/>
            <person name="Mondo S."/>
            <person name="Pangilinan J."/>
            <person name="Riley R."/>
            <person name="Labutti K."/>
            <person name="Andreopoulos B."/>
            <person name="Lipzen A."/>
            <person name="Chen C."/>
            <person name="Yanf M."/>
            <person name="Daum C."/>
            <person name="Ng V."/>
            <person name="Clum A."/>
            <person name="Ohm R."/>
            <person name="Martin F."/>
            <person name="Silar P."/>
            <person name="Natvig D."/>
            <person name="Lalanne C."/>
            <person name="Gautier V."/>
            <person name="Ament-Velasquez S.L."/>
            <person name="Kruys A."/>
            <person name="Hutchinson M.I."/>
            <person name="Powell A.J."/>
            <person name="Barry K."/>
            <person name="Miller A.N."/>
            <person name="Grigoriev I.V."/>
            <person name="Debuchy R."/>
            <person name="Gladieux P."/>
            <person name="Thoren M.H."/>
            <person name="Johannesson H."/>
        </authorList>
    </citation>
    <scope>NUCLEOTIDE SEQUENCE</scope>
    <source>
        <strain evidence="1">CBS 892.96</strain>
    </source>
</reference>
<dbReference type="Gene3D" id="3.90.1200.10">
    <property type="match status" value="1"/>
</dbReference>
<sequence length="324" mass="37094">MRNTPPEPDSESNDPVDTLSDRDLAKYISKARQHPSTDTTPESNTLLLTSLYVSKFYTSLPHAHDVQLSILQAHALGIRAPELKRIVKAKDGTIECLFTRIQGPTLESCWQDLSLFTTLRLAVQLRTMVQKMRTITRPTAGSLGTGACRSFWLEEFYGVPSHASAAVVRMIVNFWCGFQNYGRERKKTLDEHRKSCEGGGITPPAVEDGRGKDELVFTHHDLAPRNIILEKGTRNLWLVDWDESGFYPRYFEYAGMRNLEYPLEWGWYGEWRWRIFCWIVAGFRSYDGQAEMLRDIRQKAGRFPGGRRFNIKAGVTPSERPVDD</sequence>